<keyword evidence="1" id="KW-0678">Repressor</keyword>
<evidence type="ECO:0000256" key="1">
    <source>
        <dbReference type="ARBA" id="ARBA00022491"/>
    </source>
</evidence>
<dbReference type="KEGG" id="eth:CK496_01845"/>
<name>A0A179EU18_ENTTH</name>
<proteinExistence type="predicted"/>
<keyword evidence="4" id="KW-0804">Transcription</keyword>
<dbReference type="PROSITE" id="PS50943">
    <property type="entry name" value="HTH_CROC1"/>
    <property type="match status" value="1"/>
</dbReference>
<dbReference type="CDD" id="cd19976">
    <property type="entry name" value="PBP1_DegA_Like"/>
    <property type="match status" value="1"/>
</dbReference>
<keyword evidence="2" id="KW-0805">Transcription regulation</keyword>
<evidence type="ECO:0000313" key="5">
    <source>
        <dbReference type="EMBL" id="OAQ56726.1"/>
    </source>
</evidence>
<keyword evidence="6" id="KW-1185">Reference proteome</keyword>
<dbReference type="InterPro" id="IPR028082">
    <property type="entry name" value="Peripla_BP_I"/>
</dbReference>
<dbReference type="AlphaFoldDB" id="A0A179EU18"/>
<evidence type="ECO:0000256" key="3">
    <source>
        <dbReference type="ARBA" id="ARBA00023125"/>
    </source>
</evidence>
<dbReference type="Pfam" id="PF00532">
    <property type="entry name" value="Peripla_BP_1"/>
    <property type="match status" value="1"/>
</dbReference>
<dbReference type="GO" id="GO:0003700">
    <property type="term" value="F:DNA-binding transcription factor activity"/>
    <property type="evidence" value="ECO:0007669"/>
    <property type="project" value="TreeGrafter"/>
</dbReference>
<dbReference type="PANTHER" id="PTHR30146">
    <property type="entry name" value="LACI-RELATED TRANSCRIPTIONAL REPRESSOR"/>
    <property type="match status" value="1"/>
</dbReference>
<dbReference type="SMART" id="SM00354">
    <property type="entry name" value="HTH_LACI"/>
    <property type="match status" value="1"/>
</dbReference>
<dbReference type="SUPFAM" id="SSF53822">
    <property type="entry name" value="Periplasmic binding protein-like I"/>
    <property type="match status" value="1"/>
</dbReference>
<dbReference type="InterPro" id="IPR000843">
    <property type="entry name" value="HTH_LacI"/>
</dbReference>
<dbReference type="PROSITE" id="PS50932">
    <property type="entry name" value="HTH_LACI_2"/>
    <property type="match status" value="1"/>
</dbReference>
<dbReference type="GO" id="GO:0000976">
    <property type="term" value="F:transcription cis-regulatory region binding"/>
    <property type="evidence" value="ECO:0007669"/>
    <property type="project" value="TreeGrafter"/>
</dbReference>
<gene>
    <name evidence="5" type="ORF">A6E74_11350</name>
</gene>
<dbReference type="EMBL" id="LWMN01000002">
    <property type="protein sequence ID" value="OAQ56726.1"/>
    <property type="molecule type" value="Genomic_DNA"/>
</dbReference>
<dbReference type="InterPro" id="IPR001761">
    <property type="entry name" value="Peripla_BP/Lac1_sug-bd_dom"/>
</dbReference>
<accession>A0A179EU18</accession>
<dbReference type="NCBIfam" id="NF047341">
    <property type="entry name" value="lactose_RbsR"/>
    <property type="match status" value="1"/>
</dbReference>
<dbReference type="Pfam" id="PF00356">
    <property type="entry name" value="LacI"/>
    <property type="match status" value="1"/>
</dbReference>
<dbReference type="SUPFAM" id="SSF47413">
    <property type="entry name" value="lambda repressor-like DNA-binding domains"/>
    <property type="match status" value="1"/>
</dbReference>
<keyword evidence="3" id="KW-0238">DNA-binding</keyword>
<evidence type="ECO:0000256" key="2">
    <source>
        <dbReference type="ARBA" id="ARBA00023015"/>
    </source>
</evidence>
<evidence type="ECO:0000256" key="4">
    <source>
        <dbReference type="ARBA" id="ARBA00023163"/>
    </source>
</evidence>
<dbReference type="CDD" id="cd01392">
    <property type="entry name" value="HTH_LacI"/>
    <property type="match status" value="1"/>
</dbReference>
<sequence length="337" mass="37859">MVKKKVTIKDVAHHSGVSIATVSQILNGNEDKFSSKTVEKVLAAKNELGYQADYFARQMITKETKTIGVLVPDITNPFFNLLMRGIEEILYQQHFVTILCNADSNQQKEVQYLSELTRRGVDGFIIASSAISTQAIKEDLQQQGRPFIVLDQKKAEDFSDSVRTDDFRGGYLAGTHLFSLRHQQVALVYPENPPANVQERIEGFKSAADAYQIDYNQLLLIPTAFSKQGGYQITNQIVASEATAIFALNDELAFGLYRGLEELGKIIPDDYSIIGYDNVDMSEYVKPKLTTIAQPIFELGQEAAKLLLERIQHPEKNQEEKLLPVHLEKRFSTAPLK</sequence>
<protein>
    <submittedName>
        <fullName evidence="5">LacI family transcriptional regulator</fullName>
    </submittedName>
</protein>
<dbReference type="PROSITE" id="PS00356">
    <property type="entry name" value="HTH_LACI_1"/>
    <property type="match status" value="1"/>
</dbReference>
<reference evidence="5 6" key="1">
    <citation type="submission" date="2016-04" db="EMBL/GenBank/DDBJ databases">
        <title>Draft genome of an Enterococcus thailandicus strain isolated from bovine feces.</title>
        <authorList>
            <person name="Beukers A.G."/>
            <person name="Zaheer R."/>
            <person name="Goji N."/>
            <person name="Cook S.R."/>
            <person name="Amoako K."/>
            <person name="Chaves A.V."/>
            <person name="Ward M.P."/>
            <person name="Mcallister T.A."/>
        </authorList>
    </citation>
    <scope>NUCLEOTIDE SEQUENCE [LARGE SCALE GENOMIC DNA]</scope>
    <source>
        <strain evidence="5 6">F0711D 46</strain>
    </source>
</reference>
<dbReference type="PANTHER" id="PTHR30146:SF148">
    <property type="entry name" value="HTH-TYPE TRANSCRIPTIONAL REPRESSOR PURR-RELATED"/>
    <property type="match status" value="1"/>
</dbReference>
<dbReference type="Proteomes" id="UP000078516">
    <property type="component" value="Unassembled WGS sequence"/>
</dbReference>
<dbReference type="RefSeq" id="WP_067481377.1">
    <property type="nucleotide sequence ID" value="NZ_CP023074.1"/>
</dbReference>
<dbReference type="Gene3D" id="3.40.50.2300">
    <property type="match status" value="2"/>
</dbReference>
<comment type="caution">
    <text evidence="5">The sequence shown here is derived from an EMBL/GenBank/DDBJ whole genome shotgun (WGS) entry which is preliminary data.</text>
</comment>
<dbReference type="InterPro" id="IPR001387">
    <property type="entry name" value="Cro/C1-type_HTH"/>
</dbReference>
<dbReference type="GeneID" id="77486378"/>
<dbReference type="Gene3D" id="1.10.260.40">
    <property type="entry name" value="lambda repressor-like DNA-binding domains"/>
    <property type="match status" value="1"/>
</dbReference>
<organism evidence="5 6">
    <name type="scientific">Enterococcus thailandicus</name>
    <dbReference type="NCBI Taxonomy" id="417368"/>
    <lineage>
        <taxon>Bacteria</taxon>
        <taxon>Bacillati</taxon>
        <taxon>Bacillota</taxon>
        <taxon>Bacilli</taxon>
        <taxon>Lactobacillales</taxon>
        <taxon>Enterococcaceae</taxon>
        <taxon>Enterococcus</taxon>
    </lineage>
</organism>
<evidence type="ECO:0000313" key="6">
    <source>
        <dbReference type="Proteomes" id="UP000078516"/>
    </source>
</evidence>
<dbReference type="InterPro" id="IPR010982">
    <property type="entry name" value="Lambda_DNA-bd_dom_sf"/>
</dbReference>